<keyword evidence="2" id="KW-1185">Reference proteome</keyword>
<comment type="caution">
    <text evidence="1">The sequence shown here is derived from an EMBL/GenBank/DDBJ whole genome shotgun (WGS) entry which is preliminary data.</text>
</comment>
<evidence type="ECO:0000313" key="1">
    <source>
        <dbReference type="EMBL" id="KAI0054676.1"/>
    </source>
</evidence>
<dbReference type="EMBL" id="MU277366">
    <property type="protein sequence ID" value="KAI0054676.1"/>
    <property type="molecule type" value="Genomic_DNA"/>
</dbReference>
<protein>
    <submittedName>
        <fullName evidence="1">Uncharacterized protein</fullName>
    </submittedName>
</protein>
<sequence length="991" mass="110888">MNSDDPGTRGVGPYRNQTESRQQSTAIAFSRTPPIGSASPKSRRDPRLFDAPELRRCSNHAEHIKFQQSQLGDPKRDGPPPHMSESESEPERESVKDSGISIGGASDASSWTSSGIGIGNKGEIGNKSDDGSERRRDGLSSGESEWVDIGWKADGDDKSKSMRSKRDRSGGAKRKARGGKRGRKKSAKVESSEDEGEGEGGSGTKTPQALLTSGRQEGVYVPVRFDEDESSISDDGGLPTLLAKAKLPHISKEEPTTLLPQLAKLTGQTEDVRLVDRLFTNSALRLRQVKLPTLLKLLDIHGAFHAFCPTGDGEDSAAMPPFPTNAEMEERANVERLQFRSDLSFRNVFNFRLGNEVTLAAYLTLMGKALLAWTGKDEGEYDFEWSASNRNSAPDGSQERKPDLFLLNRILAAEKRAAVIAGTDDGEEEETDTTRMKNWLEPLAFLETTKNQRYKPAQYISLMQEAFQLLCAQRTRRYVFSGLFMLDSFHVVIFDRSGTRSCTYPYNEGTKETFVRFIAGFVLGGRELLGYDLTASLHESGPKAGSVKTLMVNNTSYEVIGVLYRSETVRGRSVTAFLVRCGNAVMVIKDLFHNFECRHMEPDFLLKIKKLGLPGTCNLLDWEMLKLKDGTIDSTSLRRKRDDPAERRVHLRMAFEGVCVTLDMFRSHVEFFSALVDIMKALKLLHAHGIVHRDINIHNLALQDTPSEAVMNAIVRTQLDQQQKHQGGRRNHGTQIEETTPPTSTHVHGVDSRRPGIILDFHYALYIGEKDKKPSIFDRTADPAFMSLEEMPTETAEQGNASAANAYQHDIESLMLVTMSTCCIYTGPGRPLNPNQSIISEWSNPDSSITTLRAKKMAMLMGGARGMFANFTPYFKFAVPFVRRFYEVVYPSGEARERMSSSVCDIDHDVVIGILEEAVEAARQEQARLEELPSSKRKRYDNDHEYLTFATLTEYLLRGRESDLSRKFHEEIKRGLLYSEQVRATKRTRID</sequence>
<organism evidence="1 2">
    <name type="scientific">Artomyces pyxidatus</name>
    <dbReference type="NCBI Taxonomy" id="48021"/>
    <lineage>
        <taxon>Eukaryota</taxon>
        <taxon>Fungi</taxon>
        <taxon>Dikarya</taxon>
        <taxon>Basidiomycota</taxon>
        <taxon>Agaricomycotina</taxon>
        <taxon>Agaricomycetes</taxon>
        <taxon>Russulales</taxon>
        <taxon>Auriscalpiaceae</taxon>
        <taxon>Artomyces</taxon>
    </lineage>
</organism>
<reference evidence="1" key="2">
    <citation type="journal article" date="2022" name="New Phytol.">
        <title>Evolutionary transition to the ectomycorrhizal habit in the genomes of a hyperdiverse lineage of mushroom-forming fungi.</title>
        <authorList>
            <person name="Looney B."/>
            <person name="Miyauchi S."/>
            <person name="Morin E."/>
            <person name="Drula E."/>
            <person name="Courty P.E."/>
            <person name="Kohler A."/>
            <person name="Kuo A."/>
            <person name="LaButti K."/>
            <person name="Pangilinan J."/>
            <person name="Lipzen A."/>
            <person name="Riley R."/>
            <person name="Andreopoulos W."/>
            <person name="He G."/>
            <person name="Johnson J."/>
            <person name="Nolan M."/>
            <person name="Tritt A."/>
            <person name="Barry K.W."/>
            <person name="Grigoriev I.V."/>
            <person name="Nagy L.G."/>
            <person name="Hibbett D."/>
            <person name="Henrissat B."/>
            <person name="Matheny P.B."/>
            <person name="Labbe J."/>
            <person name="Martin F.M."/>
        </authorList>
    </citation>
    <scope>NUCLEOTIDE SEQUENCE</scope>
    <source>
        <strain evidence="1">HHB10654</strain>
    </source>
</reference>
<name>A0ACB8SFZ2_9AGAM</name>
<evidence type="ECO:0000313" key="2">
    <source>
        <dbReference type="Proteomes" id="UP000814140"/>
    </source>
</evidence>
<accession>A0ACB8SFZ2</accession>
<reference evidence="1" key="1">
    <citation type="submission" date="2021-03" db="EMBL/GenBank/DDBJ databases">
        <authorList>
            <consortium name="DOE Joint Genome Institute"/>
            <person name="Ahrendt S."/>
            <person name="Looney B.P."/>
            <person name="Miyauchi S."/>
            <person name="Morin E."/>
            <person name="Drula E."/>
            <person name="Courty P.E."/>
            <person name="Chicoki N."/>
            <person name="Fauchery L."/>
            <person name="Kohler A."/>
            <person name="Kuo A."/>
            <person name="Labutti K."/>
            <person name="Pangilinan J."/>
            <person name="Lipzen A."/>
            <person name="Riley R."/>
            <person name="Andreopoulos W."/>
            <person name="He G."/>
            <person name="Johnson J."/>
            <person name="Barry K.W."/>
            <person name="Grigoriev I.V."/>
            <person name="Nagy L."/>
            <person name="Hibbett D."/>
            <person name="Henrissat B."/>
            <person name="Matheny P.B."/>
            <person name="Labbe J."/>
            <person name="Martin F."/>
        </authorList>
    </citation>
    <scope>NUCLEOTIDE SEQUENCE</scope>
    <source>
        <strain evidence="1">HHB10654</strain>
    </source>
</reference>
<proteinExistence type="predicted"/>
<gene>
    <name evidence="1" type="ORF">BV25DRAFT_1843489</name>
</gene>
<dbReference type="Proteomes" id="UP000814140">
    <property type="component" value="Unassembled WGS sequence"/>
</dbReference>